<accession>A0AAE1UEL1</accession>
<comment type="caution">
    <text evidence="2">The sequence shown here is derived from an EMBL/GenBank/DDBJ whole genome shotgun (WGS) entry which is preliminary data.</text>
</comment>
<proteinExistence type="predicted"/>
<evidence type="ECO:0000256" key="1">
    <source>
        <dbReference type="SAM" id="MobiDB-lite"/>
    </source>
</evidence>
<feature type="region of interest" description="Disordered" evidence="1">
    <location>
        <begin position="86"/>
        <end position="106"/>
    </location>
</feature>
<protein>
    <submittedName>
        <fullName evidence="2">Uncharacterized protein</fullName>
    </submittedName>
</protein>
<name>A0AAE1UEL1_9EUCA</name>
<evidence type="ECO:0000313" key="2">
    <source>
        <dbReference type="EMBL" id="KAK4321558.1"/>
    </source>
</evidence>
<organism evidence="2 3">
    <name type="scientific">Petrolisthes manimaculis</name>
    <dbReference type="NCBI Taxonomy" id="1843537"/>
    <lineage>
        <taxon>Eukaryota</taxon>
        <taxon>Metazoa</taxon>
        <taxon>Ecdysozoa</taxon>
        <taxon>Arthropoda</taxon>
        <taxon>Crustacea</taxon>
        <taxon>Multicrustacea</taxon>
        <taxon>Malacostraca</taxon>
        <taxon>Eumalacostraca</taxon>
        <taxon>Eucarida</taxon>
        <taxon>Decapoda</taxon>
        <taxon>Pleocyemata</taxon>
        <taxon>Anomura</taxon>
        <taxon>Galatheoidea</taxon>
        <taxon>Porcellanidae</taxon>
        <taxon>Petrolisthes</taxon>
    </lineage>
</organism>
<dbReference type="Proteomes" id="UP001292094">
    <property type="component" value="Unassembled WGS sequence"/>
</dbReference>
<gene>
    <name evidence="2" type="ORF">Pmani_007631</name>
</gene>
<evidence type="ECO:0000313" key="3">
    <source>
        <dbReference type="Proteomes" id="UP001292094"/>
    </source>
</evidence>
<dbReference type="AlphaFoldDB" id="A0AAE1UEL1"/>
<sequence length="106" mass="11743">MSLMSFPSWLLTHTGAGNEPGGMLRDLTTVLVGGSRGLPPSLAFLFKLAWASRIRLPLLIAIAFMVTNIHLRLEINVNIEVGEDEALAEQAEQDEQQEQEQQEVQD</sequence>
<keyword evidence="3" id="KW-1185">Reference proteome</keyword>
<dbReference type="EMBL" id="JAWZYT010000577">
    <property type="protein sequence ID" value="KAK4321558.1"/>
    <property type="molecule type" value="Genomic_DNA"/>
</dbReference>
<reference evidence="2" key="1">
    <citation type="submission" date="2023-11" db="EMBL/GenBank/DDBJ databases">
        <title>Genome assemblies of two species of porcelain crab, Petrolisthes cinctipes and Petrolisthes manimaculis (Anomura: Porcellanidae).</title>
        <authorList>
            <person name="Angst P."/>
        </authorList>
    </citation>
    <scope>NUCLEOTIDE SEQUENCE</scope>
    <source>
        <strain evidence="2">PB745_02</strain>
        <tissue evidence="2">Gill</tissue>
    </source>
</reference>